<dbReference type="Proteomes" id="UP000321960">
    <property type="component" value="Unassembled WGS sequence"/>
</dbReference>
<dbReference type="AlphaFoldDB" id="A0A512J9I7"/>
<keyword evidence="4" id="KW-1185">Reference proteome</keyword>
<reference evidence="2" key="4">
    <citation type="submission" date="2023-01" db="EMBL/GenBank/DDBJ databases">
        <title>Draft genome sequence of Methylobacterium oxalidis strain NBRC 107715.</title>
        <authorList>
            <person name="Sun Q."/>
            <person name="Mori K."/>
        </authorList>
    </citation>
    <scope>NUCLEOTIDE SEQUENCE</scope>
    <source>
        <strain evidence="2">NBRC 107715</strain>
    </source>
</reference>
<gene>
    <name evidence="2" type="ORF">GCM10007888_46080</name>
    <name evidence="1" type="ORF">MOX02_46500</name>
</gene>
<evidence type="ECO:0000313" key="3">
    <source>
        <dbReference type="Proteomes" id="UP000321960"/>
    </source>
</evidence>
<reference evidence="4" key="2">
    <citation type="journal article" date="2019" name="Int. J. Syst. Evol. Microbiol.">
        <title>The Global Catalogue of Microorganisms (GCM) 10K type strain sequencing project: providing services to taxonomists for standard genome sequencing and annotation.</title>
        <authorList>
            <consortium name="The Broad Institute Genomics Platform"/>
            <consortium name="The Broad Institute Genome Sequencing Center for Infectious Disease"/>
            <person name="Wu L."/>
            <person name="Ma J."/>
        </authorList>
    </citation>
    <scope>NUCLEOTIDE SEQUENCE [LARGE SCALE GENOMIC DNA]</scope>
    <source>
        <strain evidence="4">NBRC 107715</strain>
    </source>
</reference>
<evidence type="ECO:0000313" key="2">
    <source>
        <dbReference type="EMBL" id="GLS66226.1"/>
    </source>
</evidence>
<dbReference type="EMBL" id="BSPK01000100">
    <property type="protein sequence ID" value="GLS66226.1"/>
    <property type="molecule type" value="Genomic_DNA"/>
</dbReference>
<sequence>MLTPAYIGAARVLFSGSRRTGRDLENGAEQHRAGNADPKVSALAAIERAPAEAGIEFSNGGKPGVRLRGSSA</sequence>
<name>A0A512J9I7_9HYPH</name>
<reference evidence="2" key="1">
    <citation type="journal article" date="2014" name="Int. J. Syst. Evol. Microbiol.">
        <title>Complete genome of a new Firmicutes species belonging to the dominant human colonic microbiota ('Ruminococcus bicirculans') reveals two chromosomes and a selective capacity to utilize plant glucans.</title>
        <authorList>
            <consortium name="NISC Comparative Sequencing Program"/>
            <person name="Wegmann U."/>
            <person name="Louis P."/>
            <person name="Goesmann A."/>
            <person name="Henrissat B."/>
            <person name="Duncan S.H."/>
            <person name="Flint H.J."/>
        </authorList>
    </citation>
    <scope>NUCLEOTIDE SEQUENCE</scope>
    <source>
        <strain evidence="2">NBRC 107715</strain>
    </source>
</reference>
<accession>A0A512J9I7</accession>
<protein>
    <submittedName>
        <fullName evidence="1">Uncharacterized protein</fullName>
    </submittedName>
</protein>
<reference evidence="1 3" key="3">
    <citation type="submission" date="2019-07" db="EMBL/GenBank/DDBJ databases">
        <title>Whole genome shotgun sequence of Methylobacterium oxalidis NBRC 107715.</title>
        <authorList>
            <person name="Hosoyama A."/>
            <person name="Uohara A."/>
            <person name="Ohji S."/>
            <person name="Ichikawa N."/>
        </authorList>
    </citation>
    <scope>NUCLEOTIDE SEQUENCE [LARGE SCALE GENOMIC DNA]</scope>
    <source>
        <strain evidence="1 3">NBRC 107715</strain>
    </source>
</reference>
<organism evidence="1 3">
    <name type="scientific">Methylobacterium oxalidis</name>
    <dbReference type="NCBI Taxonomy" id="944322"/>
    <lineage>
        <taxon>Bacteria</taxon>
        <taxon>Pseudomonadati</taxon>
        <taxon>Pseudomonadota</taxon>
        <taxon>Alphaproteobacteria</taxon>
        <taxon>Hyphomicrobiales</taxon>
        <taxon>Methylobacteriaceae</taxon>
        <taxon>Methylobacterium</taxon>
    </lineage>
</organism>
<dbReference type="Proteomes" id="UP001156856">
    <property type="component" value="Unassembled WGS sequence"/>
</dbReference>
<evidence type="ECO:0000313" key="1">
    <source>
        <dbReference type="EMBL" id="GEP06612.1"/>
    </source>
</evidence>
<evidence type="ECO:0000313" key="4">
    <source>
        <dbReference type="Proteomes" id="UP001156856"/>
    </source>
</evidence>
<proteinExistence type="predicted"/>
<dbReference type="EMBL" id="BJZU01000111">
    <property type="protein sequence ID" value="GEP06612.1"/>
    <property type="molecule type" value="Genomic_DNA"/>
</dbReference>
<comment type="caution">
    <text evidence="1">The sequence shown here is derived from an EMBL/GenBank/DDBJ whole genome shotgun (WGS) entry which is preliminary data.</text>
</comment>